<organism evidence="2 3">
    <name type="scientific">Tetrapyrgos nigripes</name>
    <dbReference type="NCBI Taxonomy" id="182062"/>
    <lineage>
        <taxon>Eukaryota</taxon>
        <taxon>Fungi</taxon>
        <taxon>Dikarya</taxon>
        <taxon>Basidiomycota</taxon>
        <taxon>Agaricomycotina</taxon>
        <taxon>Agaricomycetes</taxon>
        <taxon>Agaricomycetidae</taxon>
        <taxon>Agaricales</taxon>
        <taxon>Marasmiineae</taxon>
        <taxon>Marasmiaceae</taxon>
        <taxon>Tetrapyrgos</taxon>
    </lineage>
</organism>
<dbReference type="Proteomes" id="UP000559256">
    <property type="component" value="Unassembled WGS sequence"/>
</dbReference>
<evidence type="ECO:0000313" key="2">
    <source>
        <dbReference type="EMBL" id="KAF5334278.1"/>
    </source>
</evidence>
<feature type="compositionally biased region" description="Polar residues" evidence="1">
    <location>
        <begin position="294"/>
        <end position="306"/>
    </location>
</feature>
<feature type="region of interest" description="Disordered" evidence="1">
    <location>
        <begin position="1"/>
        <end position="63"/>
    </location>
</feature>
<accession>A0A8H5C3G5</accession>
<feature type="compositionally biased region" description="Acidic residues" evidence="1">
    <location>
        <begin position="193"/>
        <end position="202"/>
    </location>
</feature>
<dbReference type="OrthoDB" id="2911012at2759"/>
<reference evidence="2 3" key="1">
    <citation type="journal article" date="2020" name="ISME J.">
        <title>Uncovering the hidden diversity of litter-decomposition mechanisms in mushroom-forming fungi.</title>
        <authorList>
            <person name="Floudas D."/>
            <person name="Bentzer J."/>
            <person name="Ahren D."/>
            <person name="Johansson T."/>
            <person name="Persson P."/>
            <person name="Tunlid A."/>
        </authorList>
    </citation>
    <scope>NUCLEOTIDE SEQUENCE [LARGE SCALE GENOMIC DNA]</scope>
    <source>
        <strain evidence="2 3">CBS 291.85</strain>
    </source>
</reference>
<feature type="compositionally biased region" description="Polar residues" evidence="1">
    <location>
        <begin position="106"/>
        <end position="119"/>
    </location>
</feature>
<feature type="region of interest" description="Disordered" evidence="1">
    <location>
        <begin position="282"/>
        <end position="327"/>
    </location>
</feature>
<evidence type="ECO:0000313" key="3">
    <source>
        <dbReference type="Proteomes" id="UP000559256"/>
    </source>
</evidence>
<comment type="caution">
    <text evidence="2">The sequence shown here is derived from an EMBL/GenBank/DDBJ whole genome shotgun (WGS) entry which is preliminary data.</text>
</comment>
<dbReference type="AlphaFoldDB" id="A0A8H5C3G5"/>
<gene>
    <name evidence="2" type="ORF">D9758_015534</name>
</gene>
<evidence type="ECO:0000256" key="1">
    <source>
        <dbReference type="SAM" id="MobiDB-lite"/>
    </source>
</evidence>
<feature type="region of interest" description="Disordered" evidence="1">
    <location>
        <begin position="352"/>
        <end position="394"/>
    </location>
</feature>
<feature type="region of interest" description="Disordered" evidence="1">
    <location>
        <begin position="79"/>
        <end position="122"/>
    </location>
</feature>
<keyword evidence="3" id="KW-1185">Reference proteome</keyword>
<name>A0A8H5C3G5_9AGAR</name>
<feature type="compositionally biased region" description="Low complexity" evidence="1">
    <location>
        <begin position="26"/>
        <end position="37"/>
    </location>
</feature>
<proteinExistence type="predicted"/>
<sequence length="394" mass="41470">MPSTKAMMIATGLSVSSPTRALNLKSPVSLTSSSPRSILKRPPPLHLSPSPGQPKHKSKPLSPISFSANVTIIASPTKASPSTLFVSSPPKPEPKPGLTRNRSNKTRNPSLTVTVTSPNDLMPTSPHVHFPPSPNLITATFHTHSSECYDRSAIQVSPNVLEIPSWGARVYSPTIGDFRGDASKAAGTKNGQEEDAEEEDDGLNGRRFGSSTRLGSPFTPPIAGILLGANTTNSPSTPSPTPFSPRPARSTRASLRFQNITALNSLDSLQPLSASAVPSRLNDLRYGGGRSLTPIPSGSTSRTSNLKFPRSPYPSTPTSPITPLSADDSASFHTAETVIVREEDVVPLSALPSAPLTATGSYSRSTLNLQSPSPKDPFAGLPSFSLVLSDSGQQ</sequence>
<protein>
    <submittedName>
        <fullName evidence="2">Uncharacterized protein</fullName>
    </submittedName>
</protein>
<feature type="region of interest" description="Disordered" evidence="1">
    <location>
        <begin position="178"/>
        <end position="251"/>
    </location>
</feature>
<feature type="compositionally biased region" description="Polar residues" evidence="1">
    <location>
        <begin position="356"/>
        <end position="373"/>
    </location>
</feature>
<dbReference type="EMBL" id="JAACJM010000263">
    <property type="protein sequence ID" value="KAF5334278.1"/>
    <property type="molecule type" value="Genomic_DNA"/>
</dbReference>